<evidence type="ECO:0000313" key="1">
    <source>
        <dbReference type="EMBL" id="JAD32028.1"/>
    </source>
</evidence>
<accession>A0A0A8Z2T2</accession>
<protein>
    <submittedName>
        <fullName evidence="1">Uncharacterized protein</fullName>
    </submittedName>
</protein>
<reference evidence="1" key="2">
    <citation type="journal article" date="2015" name="Data Brief">
        <title>Shoot transcriptome of the giant reed, Arundo donax.</title>
        <authorList>
            <person name="Barrero R.A."/>
            <person name="Guerrero F.D."/>
            <person name="Moolhuijzen P."/>
            <person name="Goolsby J.A."/>
            <person name="Tidwell J."/>
            <person name="Bellgard S.E."/>
            <person name="Bellgard M.I."/>
        </authorList>
    </citation>
    <scope>NUCLEOTIDE SEQUENCE</scope>
    <source>
        <tissue evidence="1">Shoot tissue taken approximately 20 cm above the soil surface</tissue>
    </source>
</reference>
<reference evidence="1" key="1">
    <citation type="submission" date="2014-09" db="EMBL/GenBank/DDBJ databases">
        <authorList>
            <person name="Magalhaes I.L.F."/>
            <person name="Oliveira U."/>
            <person name="Santos F.R."/>
            <person name="Vidigal T.H.D.A."/>
            <person name="Brescovit A.D."/>
            <person name="Santos A.J."/>
        </authorList>
    </citation>
    <scope>NUCLEOTIDE SEQUENCE</scope>
    <source>
        <tissue evidence="1">Shoot tissue taken approximately 20 cm above the soil surface</tissue>
    </source>
</reference>
<dbReference type="EMBL" id="GBRH01265867">
    <property type="protein sequence ID" value="JAD32028.1"/>
    <property type="molecule type" value="Transcribed_RNA"/>
</dbReference>
<name>A0A0A8Z2T2_ARUDO</name>
<sequence>MKLFLYVNL</sequence>
<organism evidence="1">
    <name type="scientific">Arundo donax</name>
    <name type="common">Giant reed</name>
    <name type="synonym">Donax arundinaceus</name>
    <dbReference type="NCBI Taxonomy" id="35708"/>
    <lineage>
        <taxon>Eukaryota</taxon>
        <taxon>Viridiplantae</taxon>
        <taxon>Streptophyta</taxon>
        <taxon>Embryophyta</taxon>
        <taxon>Tracheophyta</taxon>
        <taxon>Spermatophyta</taxon>
        <taxon>Magnoliopsida</taxon>
        <taxon>Liliopsida</taxon>
        <taxon>Poales</taxon>
        <taxon>Poaceae</taxon>
        <taxon>PACMAD clade</taxon>
        <taxon>Arundinoideae</taxon>
        <taxon>Arundineae</taxon>
        <taxon>Arundo</taxon>
    </lineage>
</organism>
<proteinExistence type="predicted"/>